<dbReference type="RefSeq" id="WP_058525812.1">
    <property type="nucleotide sequence ID" value="NZ_CAAAHY010000051.1"/>
</dbReference>
<dbReference type="GO" id="GO:0030429">
    <property type="term" value="F:kynureninase activity"/>
    <property type="evidence" value="ECO:0007669"/>
    <property type="project" value="UniProtKB-EC"/>
</dbReference>
<dbReference type="Gene3D" id="3.40.640.10">
    <property type="entry name" value="Type I PLP-dependent aspartate aminotransferase-like (Major domain)"/>
    <property type="match status" value="1"/>
</dbReference>
<name>A0A0W0TUM0_LEGER</name>
<dbReference type="PANTHER" id="PTHR14084:SF0">
    <property type="entry name" value="KYNURENINASE"/>
    <property type="match status" value="1"/>
</dbReference>
<evidence type="ECO:0000313" key="4">
    <source>
        <dbReference type="EMBL" id="KTC99096.1"/>
    </source>
</evidence>
<dbReference type="OrthoDB" id="9812626at2"/>
<dbReference type="InterPro" id="IPR015422">
    <property type="entry name" value="PyrdxlP-dep_Trfase_small"/>
</dbReference>
<gene>
    <name evidence="4" type="primary">kynu</name>
    <name evidence="4" type="ORF">Lery_0635</name>
</gene>
<dbReference type="GO" id="GO:0030170">
    <property type="term" value="F:pyridoxal phosphate binding"/>
    <property type="evidence" value="ECO:0007669"/>
    <property type="project" value="InterPro"/>
</dbReference>
<dbReference type="SUPFAM" id="SSF53383">
    <property type="entry name" value="PLP-dependent transferases"/>
    <property type="match status" value="1"/>
</dbReference>
<dbReference type="EC" id="3.7.1.3" evidence="4"/>
<reference evidence="4 5" key="1">
    <citation type="submission" date="2015-11" db="EMBL/GenBank/DDBJ databases">
        <title>Genomic analysis of 38 Legionella species identifies large and diverse effector repertoires.</title>
        <authorList>
            <person name="Burstein D."/>
            <person name="Amaro F."/>
            <person name="Zusman T."/>
            <person name="Lifshitz Z."/>
            <person name="Cohen O."/>
            <person name="Gilbert J.A."/>
            <person name="Pupko T."/>
            <person name="Shuman H.A."/>
            <person name="Segal G."/>
        </authorList>
    </citation>
    <scope>NUCLEOTIDE SEQUENCE [LARGE SCALE GENOMIC DNA]</scope>
    <source>
        <strain evidence="4 5">SE-32A-C8</strain>
    </source>
</reference>
<dbReference type="PATRIC" id="fig|448.7.peg.661"/>
<dbReference type="STRING" id="448.Lery_0635"/>
<keyword evidence="3" id="KW-0663">Pyridoxal phosphate</keyword>
<dbReference type="Gene3D" id="3.90.1150.10">
    <property type="entry name" value="Aspartate Aminotransferase, domain 1"/>
    <property type="match status" value="1"/>
</dbReference>
<sequence>MLSSAEIKRLLTAEPEEFAKLLETEQDALNPDFAKHLDEHDPLRLKDLFDLGPITPFAGHSLGPAFKPAIQAIEAIHTLQREQLHSGHFPETAAIGGNWFDCDVDPDAIAAMQSMLGFSDPCEFVFTQGGLSTNLGNLLDTFYRPTLKDWKTGKTKICHLATEFFSDQAVVHSVLQRGIQTAKQFELFESSPAPHPQALTLKLLSDDNGLYSSQAIIDFVKQHAHEIQVLHLSDLVFSTGQRLNIAFILQELKKTIEQNHIIVGLDLAHTVGNRQINLQALDMVTYAVGCAYKHCSGSAGSPFGIYVNKKTDLDAYPPIQGWKAAESGKVFARINDFAEELMARRGALAFRSSNASPVALAPAQTYVKTMAAVGWDKLTAKSECLTRYMLALLKKHLGDMLQLITPEQADERGATLVFRIKGLKQVSRVEEELKKPSTLGQFEVDTRPPNNIRVTAHYGYIGFTDIYKMTCRLKEVVNQVLAHEAQSLSTLTKVSLFSEIKPGKLGDKQEQPDEMYSPIGQ</sequence>
<dbReference type="AlphaFoldDB" id="A0A0W0TUM0"/>
<evidence type="ECO:0000256" key="3">
    <source>
        <dbReference type="ARBA" id="ARBA00022898"/>
    </source>
</evidence>
<keyword evidence="2 4" id="KW-0378">Hydrolase</keyword>
<dbReference type="InterPro" id="IPR015424">
    <property type="entry name" value="PyrdxlP-dep_Trfase"/>
</dbReference>
<dbReference type="InterPro" id="IPR010111">
    <property type="entry name" value="Kynureninase"/>
</dbReference>
<dbReference type="InterPro" id="IPR015421">
    <property type="entry name" value="PyrdxlP-dep_Trfase_major"/>
</dbReference>
<organism evidence="4 5">
    <name type="scientific">Legionella erythra</name>
    <dbReference type="NCBI Taxonomy" id="448"/>
    <lineage>
        <taxon>Bacteria</taxon>
        <taxon>Pseudomonadati</taxon>
        <taxon>Pseudomonadota</taxon>
        <taxon>Gammaproteobacteria</taxon>
        <taxon>Legionellales</taxon>
        <taxon>Legionellaceae</taxon>
        <taxon>Legionella</taxon>
    </lineage>
</organism>
<dbReference type="GO" id="GO:0005737">
    <property type="term" value="C:cytoplasm"/>
    <property type="evidence" value="ECO:0007669"/>
    <property type="project" value="InterPro"/>
</dbReference>
<dbReference type="GO" id="GO:0009435">
    <property type="term" value="P:NAD+ biosynthetic process"/>
    <property type="evidence" value="ECO:0007669"/>
    <property type="project" value="InterPro"/>
</dbReference>
<evidence type="ECO:0000313" key="5">
    <source>
        <dbReference type="Proteomes" id="UP000054773"/>
    </source>
</evidence>
<keyword evidence="1" id="KW-0662">Pyridine nucleotide biosynthesis</keyword>
<evidence type="ECO:0000256" key="1">
    <source>
        <dbReference type="ARBA" id="ARBA00022642"/>
    </source>
</evidence>
<dbReference type="PANTHER" id="PTHR14084">
    <property type="entry name" value="KYNURENINASE"/>
    <property type="match status" value="1"/>
</dbReference>
<accession>A0A0W0TUM0</accession>
<dbReference type="GO" id="GO:0019441">
    <property type="term" value="P:L-tryptophan catabolic process to kynurenine"/>
    <property type="evidence" value="ECO:0007669"/>
    <property type="project" value="TreeGrafter"/>
</dbReference>
<dbReference type="GO" id="GO:0043420">
    <property type="term" value="P:anthranilate metabolic process"/>
    <property type="evidence" value="ECO:0007669"/>
    <property type="project" value="TreeGrafter"/>
</dbReference>
<dbReference type="EMBL" id="LNYA01000009">
    <property type="protein sequence ID" value="KTC99096.1"/>
    <property type="molecule type" value="Genomic_DNA"/>
</dbReference>
<proteinExistence type="predicted"/>
<keyword evidence="5" id="KW-1185">Reference proteome</keyword>
<protein>
    <submittedName>
        <fullName evidence="4">Kynureninase</fullName>
        <ecNumber evidence="4">3.7.1.3</ecNumber>
    </submittedName>
</protein>
<dbReference type="Proteomes" id="UP000054773">
    <property type="component" value="Unassembled WGS sequence"/>
</dbReference>
<comment type="caution">
    <text evidence="4">The sequence shown here is derived from an EMBL/GenBank/DDBJ whole genome shotgun (WGS) entry which is preliminary data.</text>
</comment>
<dbReference type="Pfam" id="PF22580">
    <property type="entry name" value="KYNU_C"/>
    <property type="match status" value="1"/>
</dbReference>
<evidence type="ECO:0000256" key="2">
    <source>
        <dbReference type="ARBA" id="ARBA00022801"/>
    </source>
</evidence>